<comment type="catalytic activity">
    <reaction evidence="9">
        <text>protoporphyrin IX + Mg(2+) + ATP + H2O = Mg-protoporphyrin IX + ADP + phosphate + 3 H(+)</text>
        <dbReference type="Rhea" id="RHEA:13961"/>
        <dbReference type="ChEBI" id="CHEBI:15377"/>
        <dbReference type="ChEBI" id="CHEBI:15378"/>
        <dbReference type="ChEBI" id="CHEBI:18420"/>
        <dbReference type="ChEBI" id="CHEBI:30616"/>
        <dbReference type="ChEBI" id="CHEBI:43474"/>
        <dbReference type="ChEBI" id="CHEBI:57306"/>
        <dbReference type="ChEBI" id="CHEBI:60492"/>
        <dbReference type="ChEBI" id="CHEBI:456216"/>
        <dbReference type="EC" id="6.6.1.1"/>
    </reaction>
</comment>
<dbReference type="InterPro" id="IPR003672">
    <property type="entry name" value="CobN/Mg_chltase"/>
</dbReference>
<comment type="caution">
    <text evidence="11">The sequence shown here is derived from an EMBL/GenBank/DDBJ whole genome shotgun (WGS) entry which is preliminary data.</text>
</comment>
<comment type="pathway">
    <text evidence="8">Porphyrin-containing compound metabolism.</text>
</comment>
<evidence type="ECO:0000256" key="4">
    <source>
        <dbReference type="ARBA" id="ARBA00022598"/>
    </source>
</evidence>
<evidence type="ECO:0000256" key="7">
    <source>
        <dbReference type="ARBA" id="ARBA00023171"/>
    </source>
</evidence>
<keyword evidence="5" id="KW-0547">Nucleotide-binding</keyword>
<keyword evidence="7" id="KW-0149">Chlorophyll biosynthesis</keyword>
<keyword evidence="12" id="KW-1185">Reference proteome</keyword>
<keyword evidence="6" id="KW-0067">ATP-binding</keyword>
<dbReference type="EC" id="6.6.1.1" evidence="2"/>
<evidence type="ECO:0000313" key="11">
    <source>
        <dbReference type="EMBL" id="MBE9103848.1"/>
    </source>
</evidence>
<keyword evidence="4" id="KW-0436">Ligase</keyword>
<dbReference type="Pfam" id="PF11965">
    <property type="entry name" value="DUF3479"/>
    <property type="match status" value="1"/>
</dbReference>
<organism evidence="11 12">
    <name type="scientific">Nostoc cf. edaphicum LEGE 07299</name>
    <dbReference type="NCBI Taxonomy" id="2777974"/>
    <lineage>
        <taxon>Bacteria</taxon>
        <taxon>Bacillati</taxon>
        <taxon>Cyanobacteriota</taxon>
        <taxon>Cyanophyceae</taxon>
        <taxon>Nostocales</taxon>
        <taxon>Nostocaceae</taxon>
        <taxon>Nostoc</taxon>
    </lineage>
</organism>
<comment type="similarity">
    <text evidence="1">Belongs to the Mg-chelatase subunit H family.</text>
</comment>
<evidence type="ECO:0000256" key="6">
    <source>
        <dbReference type="ARBA" id="ARBA00022840"/>
    </source>
</evidence>
<protein>
    <recommendedName>
        <fullName evidence="2">magnesium chelatase</fullName>
        <ecNumber evidence="2">6.6.1.1</ecNumber>
    </recommendedName>
</protein>
<evidence type="ECO:0000259" key="10">
    <source>
        <dbReference type="Pfam" id="PF11965"/>
    </source>
</evidence>
<dbReference type="PANTHER" id="PTHR44119">
    <property type="entry name" value="MAGNESIUM-CHELATASE SUBUNIT CHLH, CHLOROPLASTIC"/>
    <property type="match status" value="1"/>
</dbReference>
<dbReference type="RefSeq" id="WP_194040971.1">
    <property type="nucleotide sequence ID" value="NZ_JADEXF010000047.1"/>
</dbReference>
<evidence type="ECO:0000256" key="5">
    <source>
        <dbReference type="ARBA" id="ARBA00022741"/>
    </source>
</evidence>
<evidence type="ECO:0000256" key="1">
    <source>
        <dbReference type="ARBA" id="ARBA00010851"/>
    </source>
</evidence>
<gene>
    <name evidence="11" type="ORF">IQ229_02490</name>
</gene>
<evidence type="ECO:0000256" key="2">
    <source>
        <dbReference type="ARBA" id="ARBA00012825"/>
    </source>
</evidence>
<evidence type="ECO:0000256" key="3">
    <source>
        <dbReference type="ARBA" id="ARBA00022531"/>
    </source>
</evidence>
<dbReference type="EMBL" id="JADEXF010000047">
    <property type="protein sequence ID" value="MBE9103848.1"/>
    <property type="molecule type" value="Genomic_DNA"/>
</dbReference>
<proteinExistence type="inferred from homology"/>
<dbReference type="Proteomes" id="UP000647836">
    <property type="component" value="Unassembled WGS sequence"/>
</dbReference>
<dbReference type="InterPro" id="IPR022571">
    <property type="entry name" value="Mg_chelatase_H_N"/>
</dbReference>
<dbReference type="PANTHER" id="PTHR44119:SF1">
    <property type="entry name" value="MAGNESIUM-CHELATASE SUBUNIT CHLH, CHLOROPLASTIC"/>
    <property type="match status" value="1"/>
</dbReference>
<reference evidence="11 12" key="1">
    <citation type="submission" date="2020-10" db="EMBL/GenBank/DDBJ databases">
        <authorList>
            <person name="Castelo-Branco R."/>
            <person name="Eusebio N."/>
            <person name="Adriana R."/>
            <person name="Vieira A."/>
            <person name="Brugerolle De Fraissinette N."/>
            <person name="Rezende De Castro R."/>
            <person name="Schneider M.P."/>
            <person name="Vasconcelos V."/>
            <person name="Leao P.N."/>
        </authorList>
    </citation>
    <scope>NUCLEOTIDE SEQUENCE [LARGE SCALE GENOMIC DNA]</scope>
    <source>
        <strain evidence="11 12">LEGE 07299</strain>
    </source>
</reference>
<sequence length="173" mass="19575">MFTHVKSTIRHIAPDNLRGRNLIKVVYVVLESQYQSALSQAVRTINANNPNLAIEISGYLIEELRDPENYEEFKREIESANIFIASLIFIEDLAQKVVAAVEPHRDHLDVSVVFPSMPEVMRLSKMGSFSLAQLGQSKSAIAQFMRKRKEKSGAGFQDGMLKLLRTLPQVLKF</sequence>
<evidence type="ECO:0000256" key="8">
    <source>
        <dbReference type="ARBA" id="ARBA00023444"/>
    </source>
</evidence>
<keyword evidence="3" id="KW-0602">Photosynthesis</keyword>
<accession>A0ABR9TTY2</accession>
<evidence type="ECO:0000313" key="12">
    <source>
        <dbReference type="Proteomes" id="UP000647836"/>
    </source>
</evidence>
<evidence type="ECO:0000256" key="9">
    <source>
        <dbReference type="ARBA" id="ARBA00048693"/>
    </source>
</evidence>
<name>A0ABR9TTY2_9NOSO</name>
<feature type="non-terminal residue" evidence="11">
    <location>
        <position position="173"/>
    </location>
</feature>
<feature type="domain" description="Magnesium chelatase subunit H N-terminal" evidence="10">
    <location>
        <begin position="24"/>
        <end position="173"/>
    </location>
</feature>